<comment type="cofactor">
    <cofactor evidence="1">
        <name>Mg(2+)</name>
        <dbReference type="ChEBI" id="CHEBI:18420"/>
    </cofactor>
</comment>
<dbReference type="OrthoDB" id="9806150at2"/>
<dbReference type="PANTHER" id="PTHR11839">
    <property type="entry name" value="UDP/ADP-SUGAR PYROPHOSPHATASE"/>
    <property type="match status" value="1"/>
</dbReference>
<dbReference type="SUPFAM" id="SSF55811">
    <property type="entry name" value="Nudix"/>
    <property type="match status" value="1"/>
</dbReference>
<gene>
    <name evidence="4" type="ORF">FOL01_1451</name>
</gene>
<dbReference type="AlphaFoldDB" id="A0A1L6RCV9"/>
<name>A0A1L6RCV9_9LACO</name>
<sequence>MIDLSVDTNEFKETILNEEEKYKGHIIRATEQTVALPDGRQAKRDIVYHADAIAILALTKDNKMILEKQWRAPVKKLTLEIPAGKIDTRDQKPLDAVNRELNEETRLQANHVEKITGFYSSIGFSNEYMTLYLANDLSAVGQELPQDDDEKIDLIYVTYEEATALFENGQLEDAKTNMAYLYWRTLQ</sequence>
<dbReference type="InterPro" id="IPR000086">
    <property type="entry name" value="NUDIX_hydrolase_dom"/>
</dbReference>
<dbReference type="STRING" id="1631871.FOL01_1451"/>
<organism evidence="4 5">
    <name type="scientific">Weissella jogaejeotgali</name>
    <dbReference type="NCBI Taxonomy" id="1631871"/>
    <lineage>
        <taxon>Bacteria</taxon>
        <taxon>Bacillati</taxon>
        <taxon>Bacillota</taxon>
        <taxon>Bacilli</taxon>
        <taxon>Lactobacillales</taxon>
        <taxon>Lactobacillaceae</taxon>
        <taxon>Weissella</taxon>
    </lineage>
</organism>
<dbReference type="GO" id="GO:0005829">
    <property type="term" value="C:cytosol"/>
    <property type="evidence" value="ECO:0007669"/>
    <property type="project" value="TreeGrafter"/>
</dbReference>
<evidence type="ECO:0000256" key="2">
    <source>
        <dbReference type="ARBA" id="ARBA00022801"/>
    </source>
</evidence>
<accession>A0A1L6RCV9</accession>
<dbReference type="KEGG" id="wjo:FOL01_1451"/>
<dbReference type="GO" id="GO:0019693">
    <property type="term" value="P:ribose phosphate metabolic process"/>
    <property type="evidence" value="ECO:0007669"/>
    <property type="project" value="TreeGrafter"/>
</dbReference>
<reference evidence="4 5" key="1">
    <citation type="submission" date="2016-02" db="EMBL/GenBank/DDBJ databases">
        <title>Complete Genome Sequence of Weissella jogaejeotgali FOL01.</title>
        <authorList>
            <person name="Lee J.-H."/>
            <person name="Ku H.-J."/>
        </authorList>
    </citation>
    <scope>NUCLEOTIDE SEQUENCE [LARGE SCALE GENOMIC DNA]</scope>
    <source>
        <strain evidence="4 5">FOL01</strain>
    </source>
</reference>
<dbReference type="GO" id="GO:0006753">
    <property type="term" value="P:nucleoside phosphate metabolic process"/>
    <property type="evidence" value="ECO:0007669"/>
    <property type="project" value="TreeGrafter"/>
</dbReference>
<keyword evidence="5" id="KW-1185">Reference proteome</keyword>
<dbReference type="GO" id="GO:0016787">
    <property type="term" value="F:hydrolase activity"/>
    <property type="evidence" value="ECO:0007669"/>
    <property type="project" value="UniProtKB-KW"/>
</dbReference>
<keyword evidence="2" id="KW-0378">Hydrolase</keyword>
<evidence type="ECO:0000256" key="1">
    <source>
        <dbReference type="ARBA" id="ARBA00001946"/>
    </source>
</evidence>
<dbReference type="InterPro" id="IPR015797">
    <property type="entry name" value="NUDIX_hydrolase-like_dom_sf"/>
</dbReference>
<dbReference type="PANTHER" id="PTHR11839:SF18">
    <property type="entry name" value="NUDIX HYDROLASE DOMAIN-CONTAINING PROTEIN"/>
    <property type="match status" value="1"/>
</dbReference>
<proteinExistence type="predicted"/>
<feature type="domain" description="Nudix hydrolase" evidence="3">
    <location>
        <begin position="47"/>
        <end position="179"/>
    </location>
</feature>
<dbReference type="EMBL" id="CP014332">
    <property type="protein sequence ID" value="APS42310.1"/>
    <property type="molecule type" value="Genomic_DNA"/>
</dbReference>
<dbReference type="Gene3D" id="3.90.79.10">
    <property type="entry name" value="Nucleoside Triphosphate Pyrophosphohydrolase"/>
    <property type="match status" value="1"/>
</dbReference>
<dbReference type="RefSeq" id="WP_075270062.1">
    <property type="nucleotide sequence ID" value="NZ_CP014332.1"/>
</dbReference>
<evidence type="ECO:0000313" key="5">
    <source>
        <dbReference type="Proteomes" id="UP000185473"/>
    </source>
</evidence>
<evidence type="ECO:0000313" key="4">
    <source>
        <dbReference type="EMBL" id="APS42310.1"/>
    </source>
</evidence>
<dbReference type="PROSITE" id="PS51462">
    <property type="entry name" value="NUDIX"/>
    <property type="match status" value="1"/>
</dbReference>
<protein>
    <submittedName>
        <fullName evidence="4">ADP-ribose pyrophosphatase</fullName>
    </submittedName>
</protein>
<evidence type="ECO:0000259" key="3">
    <source>
        <dbReference type="PROSITE" id="PS51462"/>
    </source>
</evidence>
<dbReference type="Proteomes" id="UP000185473">
    <property type="component" value="Chromosome"/>
</dbReference>
<dbReference type="Pfam" id="PF00293">
    <property type="entry name" value="NUDIX"/>
    <property type="match status" value="1"/>
</dbReference>
<dbReference type="CDD" id="cd03424">
    <property type="entry name" value="NUDIX_ADPRase_Nudt5_UGPPase_Nudt14"/>
    <property type="match status" value="1"/>
</dbReference>